<feature type="compositionally biased region" description="Polar residues" evidence="6">
    <location>
        <begin position="476"/>
        <end position="485"/>
    </location>
</feature>
<dbReference type="Proteomes" id="UP001168821">
    <property type="component" value="Unassembled WGS sequence"/>
</dbReference>
<evidence type="ECO:0000313" key="8">
    <source>
        <dbReference type="EMBL" id="KAJ3642442.1"/>
    </source>
</evidence>
<dbReference type="Gene3D" id="2.30.29.30">
    <property type="entry name" value="Pleckstrin-homology domain (PH domain)/Phosphotyrosine-binding domain (PTB)"/>
    <property type="match status" value="1"/>
</dbReference>
<comment type="subcellular location">
    <subcellularLocation>
        <location evidence="1">Membrane</location>
    </subcellularLocation>
</comment>
<keyword evidence="4" id="KW-0472">Membrane</keyword>
<dbReference type="GO" id="GO:0005068">
    <property type="term" value="F:transmembrane receptor protein tyrosine kinase adaptor activity"/>
    <property type="evidence" value="ECO:0007669"/>
    <property type="project" value="TreeGrafter"/>
</dbReference>
<sequence length="517" mass="56604">MTGAKRARATRSGTELALTLNSLTSTLSPHPHRHVVAGRPFLGLGKLTGAFERQRLGRTAADGWKCGRDERVEDRGWRFWGVFGIVKWVFCFVFLGAKEEEETAPQRQRASNAKFAPAAYYEPVSTRTSFNRILYKMGCVSSKPDINDQHPNIFQVSNVNDQGDLVSPGQLEVTETELVLYQRGKNPTIWPLRSLRKYGFDSEIFSFECGRRCPTGQGIYAFRCRKAEQLFNKVQQHIVRNSSDEANPMGVSVINPEFPVPAACTGPPVQRRIPSQPEGYLNPVAAPNSVRPHPSLSRPGSLTSNGPLSPAGASPPPDSAQEHNNNKRGSLGAEYTNSGTVEEGLPNYANLGLVASPTATVPAEGYITVMDSPCHLYMNVDAAAKEGNGSDEDSRHCYANIDTKELEHLRPLLKSSIDTPLPSVPQTPTALYLAVHEVNYAELDLDPGKSDVATSQVTPESPNKSKKSYATIDFQKTNALSQSINPPMEVEEGSRKTRHNSTISDVTTTRHSNSLSD</sequence>
<evidence type="ECO:0000256" key="3">
    <source>
        <dbReference type="ARBA" id="ARBA00022707"/>
    </source>
</evidence>
<feature type="region of interest" description="Disordered" evidence="6">
    <location>
        <begin position="451"/>
        <end position="470"/>
    </location>
</feature>
<keyword evidence="9" id="KW-1185">Reference proteome</keyword>
<dbReference type="AlphaFoldDB" id="A0AA38M4R5"/>
<evidence type="ECO:0000256" key="6">
    <source>
        <dbReference type="SAM" id="MobiDB-lite"/>
    </source>
</evidence>
<accession>A0AA38M4R5</accession>
<feature type="compositionally biased region" description="Polar residues" evidence="6">
    <location>
        <begin position="452"/>
        <end position="462"/>
    </location>
</feature>
<comment type="caution">
    <text evidence="8">The sequence shown here is derived from an EMBL/GenBank/DDBJ whole genome shotgun (WGS) entry which is preliminary data.</text>
</comment>
<proteinExistence type="predicted"/>
<dbReference type="GO" id="GO:0005737">
    <property type="term" value="C:cytoplasm"/>
    <property type="evidence" value="ECO:0007669"/>
    <property type="project" value="TreeGrafter"/>
</dbReference>
<reference evidence="8" key="1">
    <citation type="journal article" date="2023" name="G3 (Bethesda)">
        <title>Whole genome assemblies of Zophobas morio and Tenebrio molitor.</title>
        <authorList>
            <person name="Kaur S."/>
            <person name="Stinson S.A."/>
            <person name="diCenzo G.C."/>
        </authorList>
    </citation>
    <scope>NUCLEOTIDE SEQUENCE</scope>
    <source>
        <strain evidence="8">QUZm001</strain>
    </source>
</reference>
<keyword evidence="2" id="KW-0597">Phosphoprotein</keyword>
<dbReference type="SUPFAM" id="SSF50729">
    <property type="entry name" value="PH domain-like"/>
    <property type="match status" value="1"/>
</dbReference>
<dbReference type="EMBL" id="JALNTZ010000008">
    <property type="protein sequence ID" value="KAJ3642442.1"/>
    <property type="molecule type" value="Genomic_DNA"/>
</dbReference>
<feature type="compositionally biased region" description="Polar residues" evidence="6">
    <location>
        <begin position="500"/>
        <end position="517"/>
    </location>
</feature>
<dbReference type="PANTHER" id="PTHR21258:SF55">
    <property type="entry name" value="FI23523P1"/>
    <property type="match status" value="1"/>
</dbReference>
<feature type="region of interest" description="Disordered" evidence="6">
    <location>
        <begin position="265"/>
        <end position="338"/>
    </location>
</feature>
<evidence type="ECO:0000313" key="9">
    <source>
        <dbReference type="Proteomes" id="UP001168821"/>
    </source>
</evidence>
<dbReference type="PANTHER" id="PTHR21258">
    <property type="entry name" value="DOCKING PROTEIN RELATED"/>
    <property type="match status" value="1"/>
</dbReference>
<name>A0AA38M4R5_9CUCU</name>
<dbReference type="PROSITE" id="PS51064">
    <property type="entry name" value="IRS_PTB"/>
    <property type="match status" value="1"/>
</dbReference>
<evidence type="ECO:0000256" key="1">
    <source>
        <dbReference type="ARBA" id="ARBA00004370"/>
    </source>
</evidence>
<dbReference type="GO" id="GO:0016020">
    <property type="term" value="C:membrane"/>
    <property type="evidence" value="ECO:0007669"/>
    <property type="project" value="UniProtKB-SubCell"/>
</dbReference>
<feature type="region of interest" description="Disordered" evidence="6">
    <location>
        <begin position="476"/>
        <end position="517"/>
    </location>
</feature>
<dbReference type="GO" id="GO:0005104">
    <property type="term" value="F:fibroblast growth factor receptor binding"/>
    <property type="evidence" value="ECO:0007669"/>
    <property type="project" value="TreeGrafter"/>
</dbReference>
<dbReference type="SMART" id="SM00310">
    <property type="entry name" value="PTBI"/>
    <property type="match status" value="1"/>
</dbReference>
<keyword evidence="5" id="KW-0449">Lipoprotein</keyword>
<gene>
    <name evidence="8" type="ORF">Zmor_025230</name>
</gene>
<feature type="domain" description="IRS-type PTB" evidence="7">
    <location>
        <begin position="146"/>
        <end position="248"/>
    </location>
</feature>
<dbReference type="GO" id="GO:0008543">
    <property type="term" value="P:fibroblast growth factor receptor signaling pathway"/>
    <property type="evidence" value="ECO:0007669"/>
    <property type="project" value="TreeGrafter"/>
</dbReference>
<keyword evidence="3" id="KW-0519">Myristate</keyword>
<dbReference type="CDD" id="cd01202">
    <property type="entry name" value="PTB_FRS2"/>
    <property type="match status" value="1"/>
</dbReference>
<dbReference type="InterPro" id="IPR002404">
    <property type="entry name" value="IRS_PTB"/>
</dbReference>
<evidence type="ECO:0000256" key="5">
    <source>
        <dbReference type="ARBA" id="ARBA00023288"/>
    </source>
</evidence>
<dbReference type="InterPro" id="IPR050996">
    <property type="entry name" value="Docking_Protein_DOK"/>
</dbReference>
<dbReference type="InterPro" id="IPR011993">
    <property type="entry name" value="PH-like_dom_sf"/>
</dbReference>
<protein>
    <recommendedName>
        <fullName evidence="7">IRS-type PTB domain-containing protein</fullName>
    </recommendedName>
</protein>
<dbReference type="SMART" id="SM01244">
    <property type="entry name" value="IRS"/>
    <property type="match status" value="1"/>
</dbReference>
<dbReference type="Pfam" id="PF02174">
    <property type="entry name" value="IRS"/>
    <property type="match status" value="1"/>
</dbReference>
<evidence type="ECO:0000259" key="7">
    <source>
        <dbReference type="PROSITE" id="PS51064"/>
    </source>
</evidence>
<evidence type="ECO:0000256" key="4">
    <source>
        <dbReference type="ARBA" id="ARBA00023136"/>
    </source>
</evidence>
<dbReference type="InterPro" id="IPR038742">
    <property type="entry name" value="FRS2_PTB"/>
</dbReference>
<evidence type="ECO:0000256" key="2">
    <source>
        <dbReference type="ARBA" id="ARBA00022553"/>
    </source>
</evidence>
<organism evidence="8 9">
    <name type="scientific">Zophobas morio</name>
    <dbReference type="NCBI Taxonomy" id="2755281"/>
    <lineage>
        <taxon>Eukaryota</taxon>
        <taxon>Metazoa</taxon>
        <taxon>Ecdysozoa</taxon>
        <taxon>Arthropoda</taxon>
        <taxon>Hexapoda</taxon>
        <taxon>Insecta</taxon>
        <taxon>Pterygota</taxon>
        <taxon>Neoptera</taxon>
        <taxon>Endopterygota</taxon>
        <taxon>Coleoptera</taxon>
        <taxon>Polyphaga</taxon>
        <taxon>Cucujiformia</taxon>
        <taxon>Tenebrionidae</taxon>
        <taxon>Zophobas</taxon>
    </lineage>
</organism>